<protein>
    <recommendedName>
        <fullName evidence="2">glutathione-specific gamma-glutamylcyclotransferase</fullName>
        <ecNumber evidence="2">4.3.2.7</ecNumber>
    </recommendedName>
</protein>
<comment type="similarity">
    <text evidence="1">Belongs to the gamma-glutamylcyclotransferase family. ChaC subfamily.</text>
</comment>
<feature type="compositionally biased region" description="Low complexity" evidence="5">
    <location>
        <begin position="245"/>
        <end position="266"/>
    </location>
</feature>
<dbReference type="Proteomes" id="UP001378592">
    <property type="component" value="Unassembled WGS sequence"/>
</dbReference>
<feature type="region of interest" description="Disordered" evidence="5">
    <location>
        <begin position="1"/>
        <end position="29"/>
    </location>
</feature>
<dbReference type="GO" id="GO:0005737">
    <property type="term" value="C:cytoplasm"/>
    <property type="evidence" value="ECO:0007669"/>
    <property type="project" value="TreeGrafter"/>
</dbReference>
<organism evidence="6 7">
    <name type="scientific">Gryllus longicercus</name>
    <dbReference type="NCBI Taxonomy" id="2509291"/>
    <lineage>
        <taxon>Eukaryota</taxon>
        <taxon>Metazoa</taxon>
        <taxon>Ecdysozoa</taxon>
        <taxon>Arthropoda</taxon>
        <taxon>Hexapoda</taxon>
        <taxon>Insecta</taxon>
        <taxon>Pterygota</taxon>
        <taxon>Neoptera</taxon>
        <taxon>Polyneoptera</taxon>
        <taxon>Orthoptera</taxon>
        <taxon>Ensifera</taxon>
        <taxon>Gryllidea</taxon>
        <taxon>Grylloidea</taxon>
        <taxon>Gryllidae</taxon>
        <taxon>Gryllinae</taxon>
        <taxon>Gryllus</taxon>
    </lineage>
</organism>
<comment type="catalytic activity">
    <reaction evidence="4">
        <text>glutathione = L-cysteinylglycine + 5-oxo-L-proline</text>
        <dbReference type="Rhea" id="RHEA:47724"/>
        <dbReference type="ChEBI" id="CHEBI:57925"/>
        <dbReference type="ChEBI" id="CHEBI:58402"/>
        <dbReference type="ChEBI" id="CHEBI:61694"/>
        <dbReference type="EC" id="4.3.2.7"/>
    </reaction>
</comment>
<evidence type="ECO:0000256" key="5">
    <source>
        <dbReference type="SAM" id="MobiDB-lite"/>
    </source>
</evidence>
<dbReference type="PANTHER" id="PTHR12192:SF26">
    <property type="entry name" value="GLUTATHIONE-SPECIFIC GAMMA-GLUTAMYLCYCLOTRANSFERASE 1"/>
    <property type="match status" value="1"/>
</dbReference>
<evidence type="ECO:0000256" key="1">
    <source>
        <dbReference type="ARBA" id="ARBA00009662"/>
    </source>
</evidence>
<dbReference type="InterPro" id="IPR006840">
    <property type="entry name" value="ChaC"/>
</dbReference>
<dbReference type="EMBL" id="JAZDUA010000089">
    <property type="protein sequence ID" value="KAK7868670.1"/>
    <property type="molecule type" value="Genomic_DNA"/>
</dbReference>
<feature type="region of interest" description="Disordered" evidence="5">
    <location>
        <begin position="238"/>
        <end position="300"/>
    </location>
</feature>
<dbReference type="Gene3D" id="3.10.490.10">
    <property type="entry name" value="Gamma-glutamyl cyclotransferase-like"/>
    <property type="match status" value="1"/>
</dbReference>
<evidence type="ECO:0000256" key="2">
    <source>
        <dbReference type="ARBA" id="ARBA00012344"/>
    </source>
</evidence>
<dbReference type="PANTHER" id="PTHR12192">
    <property type="entry name" value="CATION TRANSPORT PROTEIN CHAC-RELATED"/>
    <property type="match status" value="1"/>
</dbReference>
<evidence type="ECO:0000256" key="4">
    <source>
        <dbReference type="ARBA" id="ARBA00048073"/>
    </source>
</evidence>
<dbReference type="GO" id="GO:0006751">
    <property type="term" value="P:glutathione catabolic process"/>
    <property type="evidence" value="ECO:0007669"/>
    <property type="project" value="InterPro"/>
</dbReference>
<comment type="caution">
    <text evidence="6">The sequence shown here is derived from an EMBL/GenBank/DDBJ whole genome shotgun (WGS) entry which is preliminary data.</text>
</comment>
<dbReference type="InterPro" id="IPR013024">
    <property type="entry name" value="GGCT-like"/>
</dbReference>
<accession>A0AAN9VV54</accession>
<dbReference type="InterPro" id="IPR036568">
    <property type="entry name" value="GGCT-like_sf"/>
</dbReference>
<name>A0AAN9VV54_9ORTH</name>
<gene>
    <name evidence="6" type="ORF">R5R35_006963</name>
</gene>
<evidence type="ECO:0000256" key="3">
    <source>
        <dbReference type="ARBA" id="ARBA00023239"/>
    </source>
</evidence>
<dbReference type="CDD" id="cd06661">
    <property type="entry name" value="GGCT_like"/>
    <property type="match status" value="1"/>
</dbReference>
<feature type="compositionally biased region" description="Pro residues" evidence="5">
    <location>
        <begin position="8"/>
        <end position="20"/>
    </location>
</feature>
<dbReference type="SUPFAM" id="SSF110857">
    <property type="entry name" value="Gamma-glutamyl cyclotransferase-like"/>
    <property type="match status" value="1"/>
</dbReference>
<evidence type="ECO:0000313" key="6">
    <source>
        <dbReference type="EMBL" id="KAK7868670.1"/>
    </source>
</evidence>
<sequence length="309" mass="33099">MQAVDQPPQVPSPPPPPSPPVEHQHAHDALEHGSTPGLWVFGYGSLCWHPGFEYEQSVTGYVRGWARRFWQGNTTHRGTEGKPGRVATLIEEKEGVVWGRAFAVTGDAALPYLDTRECRLGGYRTQLTTFHPGCCPDRTLTALVYVALPCNALWLGDAPLPEMARQIVASRGPSGHNVEYILRLAAFMRHQAPDSPDDHLFALEKLVRDTAARQRLCLRALMGDHPYGECLDAESPCVEVDTPTSSEHSSASSSSDESEPEGAVGPAPGPGPAPAPAAAGAAAAAAAPQPGSFQYSSRVPSKKLRCLNI</sequence>
<dbReference type="GO" id="GO:0061928">
    <property type="term" value="F:glutathione specific gamma-glutamylcyclotransferase activity"/>
    <property type="evidence" value="ECO:0007669"/>
    <property type="project" value="UniProtKB-EC"/>
</dbReference>
<dbReference type="AlphaFoldDB" id="A0AAN9VV54"/>
<evidence type="ECO:0000313" key="7">
    <source>
        <dbReference type="Proteomes" id="UP001378592"/>
    </source>
</evidence>
<reference evidence="6 7" key="1">
    <citation type="submission" date="2024-03" db="EMBL/GenBank/DDBJ databases">
        <title>The genome assembly and annotation of the cricket Gryllus longicercus Weissman &amp; Gray.</title>
        <authorList>
            <person name="Szrajer S."/>
            <person name="Gray D."/>
            <person name="Ylla G."/>
        </authorList>
    </citation>
    <scope>NUCLEOTIDE SEQUENCE [LARGE SCALE GENOMIC DNA]</scope>
    <source>
        <strain evidence="6">DAG 2021-001</strain>
        <tissue evidence="6">Whole body minus gut</tissue>
    </source>
</reference>
<keyword evidence="3" id="KW-0456">Lyase</keyword>
<dbReference type="Pfam" id="PF04752">
    <property type="entry name" value="ChaC"/>
    <property type="match status" value="1"/>
</dbReference>
<dbReference type="EC" id="4.3.2.7" evidence="2"/>
<feature type="compositionally biased region" description="Low complexity" evidence="5">
    <location>
        <begin position="276"/>
        <end position="291"/>
    </location>
</feature>
<keyword evidence="7" id="KW-1185">Reference proteome</keyword>
<proteinExistence type="inferred from homology"/>